<dbReference type="InParanoid" id="A0A667ZS68"/>
<sequence length="166" mass="19276">MNISFKQELLLTRAEAQAILHEEAAFSLYKLRKSHYEDGEKAGKMLAYQLRKFEQKHSIVSLRDKVPISEKEIYNTIKFLSNNKAPGNDGYTAEFFKCFSREIMPMLLCLYNQVVEEEIMPPTMRTAIISVLPKPGKDHLNVENYRPISLLNNDYKIFAKMLANRL</sequence>
<keyword evidence="2" id="KW-1185">Reference proteome</keyword>
<reference evidence="1" key="3">
    <citation type="submission" date="2025-09" db="UniProtKB">
        <authorList>
            <consortium name="Ensembl"/>
        </authorList>
    </citation>
    <scope>IDENTIFICATION</scope>
</reference>
<proteinExistence type="predicted"/>
<dbReference type="PANTHER" id="PTHR31635:SF196">
    <property type="entry name" value="REVERSE TRANSCRIPTASE DOMAIN-CONTAINING PROTEIN-RELATED"/>
    <property type="match status" value="1"/>
</dbReference>
<accession>A0A667ZS68</accession>
<evidence type="ECO:0000313" key="1">
    <source>
        <dbReference type="Ensembl" id="ENSMMDP00005045765.1"/>
    </source>
</evidence>
<dbReference type="GeneTree" id="ENSGT00940000175371"/>
<organism evidence="1 2">
    <name type="scientific">Myripristis murdjan</name>
    <name type="common">pinecone soldierfish</name>
    <dbReference type="NCBI Taxonomy" id="586833"/>
    <lineage>
        <taxon>Eukaryota</taxon>
        <taxon>Metazoa</taxon>
        <taxon>Chordata</taxon>
        <taxon>Craniata</taxon>
        <taxon>Vertebrata</taxon>
        <taxon>Euteleostomi</taxon>
        <taxon>Actinopterygii</taxon>
        <taxon>Neopterygii</taxon>
        <taxon>Teleostei</taxon>
        <taxon>Neoteleostei</taxon>
        <taxon>Acanthomorphata</taxon>
        <taxon>Holocentriformes</taxon>
        <taxon>Holocentridae</taxon>
        <taxon>Myripristis</taxon>
    </lineage>
</organism>
<protein>
    <recommendedName>
        <fullName evidence="3">Reverse transcriptase domain-containing protein</fullName>
    </recommendedName>
</protein>
<dbReference type="AlphaFoldDB" id="A0A667ZS68"/>
<evidence type="ECO:0008006" key="3">
    <source>
        <dbReference type="Google" id="ProtNLM"/>
    </source>
</evidence>
<evidence type="ECO:0000313" key="2">
    <source>
        <dbReference type="Proteomes" id="UP000472263"/>
    </source>
</evidence>
<dbReference type="Ensembl" id="ENSMMDT00005046663.1">
    <property type="protein sequence ID" value="ENSMMDP00005045765.1"/>
    <property type="gene ID" value="ENSMMDG00005020978.1"/>
</dbReference>
<reference evidence="1" key="1">
    <citation type="submission" date="2019-06" db="EMBL/GenBank/DDBJ databases">
        <authorList>
            <consortium name="Wellcome Sanger Institute Data Sharing"/>
        </authorList>
    </citation>
    <scope>NUCLEOTIDE SEQUENCE [LARGE SCALE GENOMIC DNA]</scope>
</reference>
<dbReference type="PANTHER" id="PTHR31635">
    <property type="entry name" value="REVERSE TRANSCRIPTASE DOMAIN-CONTAINING PROTEIN-RELATED"/>
    <property type="match status" value="1"/>
</dbReference>
<name>A0A667ZS68_9TELE</name>
<dbReference type="Proteomes" id="UP000472263">
    <property type="component" value="Chromosome 19"/>
</dbReference>
<reference evidence="1" key="2">
    <citation type="submission" date="2025-08" db="UniProtKB">
        <authorList>
            <consortium name="Ensembl"/>
        </authorList>
    </citation>
    <scope>IDENTIFICATION</scope>
</reference>